<dbReference type="AlphaFoldDB" id="T2IEB0"/>
<evidence type="ECO:0000313" key="2">
    <source>
        <dbReference type="Proteomes" id="UP000018348"/>
    </source>
</evidence>
<dbReference type="Proteomes" id="UP000018348">
    <property type="component" value="Unassembled WGS sequence"/>
</dbReference>
<proteinExistence type="predicted"/>
<dbReference type="Pfam" id="PF14218">
    <property type="entry name" value="COP23"/>
    <property type="match status" value="1"/>
</dbReference>
<name>T2IEB0_CROWT</name>
<evidence type="ECO:0000313" key="1">
    <source>
        <dbReference type="EMBL" id="CCQ50570.1"/>
    </source>
</evidence>
<dbReference type="RefSeq" id="WP_021830195.1">
    <property type="nucleotide sequence ID" value="NZ_CAQK01000320.1"/>
</dbReference>
<protein>
    <submittedName>
        <fullName evidence="1">Uncharacterized protein</fullName>
    </submittedName>
</protein>
<reference evidence="1 2" key="1">
    <citation type="submission" date="2013-01" db="EMBL/GenBank/DDBJ databases">
        <authorList>
            <person name="Bench S."/>
        </authorList>
    </citation>
    <scope>NUCLEOTIDE SEQUENCE [LARGE SCALE GENOMIC DNA]</scope>
    <source>
        <strain evidence="1 2">WH 8502</strain>
    </source>
</reference>
<dbReference type="EMBL" id="CAQK01000320">
    <property type="protein sequence ID" value="CCQ50570.1"/>
    <property type="molecule type" value="Genomic_DNA"/>
</dbReference>
<organism evidence="1 2">
    <name type="scientific">Crocosphaera watsonii WH 8502</name>
    <dbReference type="NCBI Taxonomy" id="423474"/>
    <lineage>
        <taxon>Bacteria</taxon>
        <taxon>Bacillati</taxon>
        <taxon>Cyanobacteriota</taxon>
        <taxon>Cyanophyceae</taxon>
        <taxon>Oscillatoriophycideae</taxon>
        <taxon>Chroococcales</taxon>
        <taxon>Aphanothecaceae</taxon>
        <taxon>Crocosphaera</taxon>
    </lineage>
</organism>
<gene>
    <name evidence="1" type="ORF">CWATWH8502_4209</name>
</gene>
<reference evidence="1 2" key="2">
    <citation type="submission" date="2013-09" db="EMBL/GenBank/DDBJ databases">
        <title>Whole genome comparison of six Crocosphaera watsonii strains with differing phenotypes.</title>
        <authorList>
            <person name="Bench S.R."/>
            <person name="Heller P."/>
            <person name="Frank I."/>
            <person name="Arciniega M."/>
            <person name="Shilova I.N."/>
            <person name="Zehr J.P."/>
        </authorList>
    </citation>
    <scope>NUCLEOTIDE SEQUENCE [LARGE SCALE GENOMIC DNA]</scope>
    <source>
        <strain evidence="1 2">WH 8502</strain>
    </source>
</reference>
<sequence length="176" mass="19569">MVVGLQPVTANTTVTGQISFKCELVKDAPVITATSSKWDNKPRQFIRWVSDVGASDGFTPLKRCQQVAPRLQSSFADGNAYITHGYKNRNPIICTTDQPGEGCKNLLFTLDYRVYGSETSKNKIEPTVVLDDLFVLSRNNYTGMPMRQAACRTYISMNAIFEGQTKRAEKICSTVN</sequence>
<comment type="caution">
    <text evidence="1">The sequence shown here is derived from an EMBL/GenBank/DDBJ whole genome shotgun (WGS) entry which is preliminary data.</text>
</comment>
<dbReference type="InterPro" id="IPR025478">
    <property type="entry name" value="COP23"/>
</dbReference>
<accession>T2IEB0</accession>